<dbReference type="InterPro" id="IPR003594">
    <property type="entry name" value="HATPase_dom"/>
</dbReference>
<keyword evidence="11" id="KW-0902">Two-component regulatory system</keyword>
<dbReference type="InterPro" id="IPR036097">
    <property type="entry name" value="HisK_dim/P_sf"/>
</dbReference>
<dbReference type="InterPro" id="IPR050736">
    <property type="entry name" value="Sensor_HK_Regulatory"/>
</dbReference>
<dbReference type="EC" id="2.7.13.3" evidence="4"/>
<evidence type="ECO:0000259" key="14">
    <source>
        <dbReference type="PROSITE" id="PS50109"/>
    </source>
</evidence>
<keyword evidence="9 16" id="KW-0418">Kinase</keyword>
<evidence type="ECO:0000256" key="10">
    <source>
        <dbReference type="ARBA" id="ARBA00022840"/>
    </source>
</evidence>
<evidence type="ECO:0000313" key="17">
    <source>
        <dbReference type="Proteomes" id="UP000777265"/>
    </source>
</evidence>
<dbReference type="GO" id="GO:0000155">
    <property type="term" value="F:phosphorelay sensor kinase activity"/>
    <property type="evidence" value="ECO:0007669"/>
    <property type="project" value="InterPro"/>
</dbReference>
<evidence type="ECO:0000313" key="16">
    <source>
        <dbReference type="EMBL" id="NLW35514.1"/>
    </source>
</evidence>
<evidence type="ECO:0000256" key="4">
    <source>
        <dbReference type="ARBA" id="ARBA00012438"/>
    </source>
</evidence>
<dbReference type="GO" id="GO:0045121">
    <property type="term" value="C:membrane raft"/>
    <property type="evidence" value="ECO:0007669"/>
    <property type="project" value="UniProtKB-SubCell"/>
</dbReference>
<dbReference type="SUPFAM" id="SSF47384">
    <property type="entry name" value="Homodimeric domain of signal transducing histidine kinase"/>
    <property type="match status" value="1"/>
</dbReference>
<reference evidence="16" key="1">
    <citation type="journal article" date="2020" name="Biotechnol. Biofuels">
        <title>New insights from the biogas microbiome by comprehensive genome-resolved metagenomics of nearly 1600 species originating from multiple anaerobic digesters.</title>
        <authorList>
            <person name="Campanaro S."/>
            <person name="Treu L."/>
            <person name="Rodriguez-R L.M."/>
            <person name="Kovalovszki A."/>
            <person name="Ziels R.M."/>
            <person name="Maus I."/>
            <person name="Zhu X."/>
            <person name="Kougias P.G."/>
            <person name="Basile A."/>
            <person name="Luo G."/>
            <person name="Schluter A."/>
            <person name="Konstantinidis K.T."/>
            <person name="Angelidaki I."/>
        </authorList>
    </citation>
    <scope>NUCLEOTIDE SEQUENCE</scope>
    <source>
        <strain evidence="16">AS06rmzACSIP_7</strain>
    </source>
</reference>
<evidence type="ECO:0000256" key="6">
    <source>
        <dbReference type="ARBA" id="ARBA00022553"/>
    </source>
</evidence>
<dbReference type="PROSITE" id="PS50885">
    <property type="entry name" value="HAMP"/>
    <property type="match status" value="1"/>
</dbReference>
<keyword evidence="6" id="KW-0597">Phosphoprotein</keyword>
<evidence type="ECO:0000256" key="8">
    <source>
        <dbReference type="ARBA" id="ARBA00022741"/>
    </source>
</evidence>
<dbReference type="InterPro" id="IPR003660">
    <property type="entry name" value="HAMP_dom"/>
</dbReference>
<dbReference type="SMART" id="SM00304">
    <property type="entry name" value="HAMP"/>
    <property type="match status" value="1"/>
</dbReference>
<keyword evidence="12 13" id="KW-0472">Membrane</keyword>
<protein>
    <recommendedName>
        <fullName evidence="4">histidine kinase</fullName>
        <ecNumber evidence="4">2.7.13.3</ecNumber>
    </recommendedName>
</protein>
<dbReference type="GO" id="GO:0005886">
    <property type="term" value="C:plasma membrane"/>
    <property type="evidence" value="ECO:0007669"/>
    <property type="project" value="UniProtKB-SubCell"/>
</dbReference>
<dbReference type="Gene3D" id="1.10.287.130">
    <property type="match status" value="1"/>
</dbReference>
<dbReference type="Gene3D" id="3.30.565.10">
    <property type="entry name" value="Histidine kinase-like ATPase, C-terminal domain"/>
    <property type="match status" value="1"/>
</dbReference>
<dbReference type="Pfam" id="PF02518">
    <property type="entry name" value="HATPase_c"/>
    <property type="match status" value="1"/>
</dbReference>
<dbReference type="InterPro" id="IPR003661">
    <property type="entry name" value="HisK_dim/P_dom"/>
</dbReference>
<feature type="transmembrane region" description="Helical" evidence="13">
    <location>
        <begin position="180"/>
        <end position="201"/>
    </location>
</feature>
<dbReference type="SUPFAM" id="SSF55874">
    <property type="entry name" value="ATPase domain of HSP90 chaperone/DNA topoisomerase II/histidine kinase"/>
    <property type="match status" value="1"/>
</dbReference>
<evidence type="ECO:0000256" key="12">
    <source>
        <dbReference type="ARBA" id="ARBA00023136"/>
    </source>
</evidence>
<dbReference type="FunFam" id="3.30.565.10:FF:000023">
    <property type="entry name" value="PAS domain-containing sensor histidine kinase"/>
    <property type="match status" value="1"/>
</dbReference>
<dbReference type="Proteomes" id="UP000777265">
    <property type="component" value="Unassembled WGS sequence"/>
</dbReference>
<dbReference type="FunFam" id="1.10.287.130:FF:000001">
    <property type="entry name" value="Two-component sensor histidine kinase"/>
    <property type="match status" value="1"/>
</dbReference>
<keyword evidence="13" id="KW-0812">Transmembrane</keyword>
<organism evidence="16 17">
    <name type="scientific">Syntrophorhabdus aromaticivorans</name>
    <dbReference type="NCBI Taxonomy" id="328301"/>
    <lineage>
        <taxon>Bacteria</taxon>
        <taxon>Pseudomonadati</taxon>
        <taxon>Thermodesulfobacteriota</taxon>
        <taxon>Syntrophorhabdia</taxon>
        <taxon>Syntrophorhabdales</taxon>
        <taxon>Syntrophorhabdaceae</taxon>
        <taxon>Syntrophorhabdus</taxon>
    </lineage>
</organism>
<dbReference type="EMBL" id="JAAYEE010000138">
    <property type="protein sequence ID" value="NLW35514.1"/>
    <property type="molecule type" value="Genomic_DNA"/>
</dbReference>
<dbReference type="AlphaFoldDB" id="A0A971M589"/>
<dbReference type="Pfam" id="PF00672">
    <property type="entry name" value="HAMP"/>
    <property type="match status" value="1"/>
</dbReference>
<keyword evidence="10" id="KW-0067">ATP-binding</keyword>
<accession>A0A971M589</accession>
<dbReference type="CDD" id="cd06225">
    <property type="entry name" value="HAMP"/>
    <property type="match status" value="1"/>
</dbReference>
<comment type="subcellular location">
    <subcellularLocation>
        <location evidence="2">Cell membrane</location>
    </subcellularLocation>
    <subcellularLocation>
        <location evidence="3">Membrane raft</location>
        <topology evidence="3">Multi-pass membrane protein</topology>
    </subcellularLocation>
</comment>
<gene>
    <name evidence="16" type="ORF">GXY80_08560</name>
</gene>
<comment type="caution">
    <text evidence="16">The sequence shown here is derived from an EMBL/GenBank/DDBJ whole genome shotgun (WGS) entry which is preliminary data.</text>
</comment>
<evidence type="ECO:0000256" key="7">
    <source>
        <dbReference type="ARBA" id="ARBA00022679"/>
    </source>
</evidence>
<dbReference type="CDD" id="cd00082">
    <property type="entry name" value="HisKA"/>
    <property type="match status" value="1"/>
</dbReference>
<dbReference type="SMART" id="SM00388">
    <property type="entry name" value="HisKA"/>
    <property type="match status" value="1"/>
</dbReference>
<evidence type="ECO:0000256" key="11">
    <source>
        <dbReference type="ARBA" id="ARBA00023012"/>
    </source>
</evidence>
<evidence type="ECO:0000256" key="5">
    <source>
        <dbReference type="ARBA" id="ARBA00022475"/>
    </source>
</evidence>
<evidence type="ECO:0000256" key="3">
    <source>
        <dbReference type="ARBA" id="ARBA00004314"/>
    </source>
</evidence>
<evidence type="ECO:0000256" key="1">
    <source>
        <dbReference type="ARBA" id="ARBA00000085"/>
    </source>
</evidence>
<evidence type="ECO:0000259" key="15">
    <source>
        <dbReference type="PROSITE" id="PS50885"/>
    </source>
</evidence>
<sequence length="485" mass="54128">MRLTIFARLTISFFTIFLIMGTVNAYTVWKLHQVNRETAQIISIDQRILDLKNKLADSILSELAYDKKYIITKDPVFFDQLASAENEFGKHLAEAVSIADTSAKVESLGRVRSHHERYQSLVREEIEQAKRNPLYIKAQYEKEKGKVIDQILEELKVLETSSQQDIYGRMNTLKDAAGSAGTLAILMLAIAFVLVIGTSFVSTRSITKPLAALMDKTKEISKGIFEGEINIPSPPELSELTMAFNVMCYKLKRVDTMKSEFLSTMSHELRTPLASIKEGIGLLQDGVGGAMTEKQKRLLAILSEETHRLIGLVNSLLDVAKMEAGMMRYDFQQESLPPLISKVLMEMGPLIEAKKIRLQTDMEGELPLLSLDRERMLQAIRNLVGNAVKFTPEQGQVKISVCRKGEGIEFSVNDTGFGIPKENLTAIFEKFHQPPVRTSEWGKGTGLGLAFVKYIITAHGGKVWAESEPGQGSTFIFVLPLRPVA</sequence>
<dbReference type="PANTHER" id="PTHR43711">
    <property type="entry name" value="TWO-COMPONENT HISTIDINE KINASE"/>
    <property type="match status" value="1"/>
</dbReference>
<reference evidence="16" key="2">
    <citation type="submission" date="2020-01" db="EMBL/GenBank/DDBJ databases">
        <authorList>
            <person name="Campanaro S."/>
        </authorList>
    </citation>
    <scope>NUCLEOTIDE SEQUENCE</scope>
    <source>
        <strain evidence="16">AS06rmzACSIP_7</strain>
    </source>
</reference>
<dbReference type="Gene3D" id="6.10.340.10">
    <property type="match status" value="1"/>
</dbReference>
<dbReference type="InterPro" id="IPR004358">
    <property type="entry name" value="Sig_transdc_His_kin-like_C"/>
</dbReference>
<dbReference type="PANTHER" id="PTHR43711:SF30">
    <property type="entry name" value="HISTIDINE KINASE"/>
    <property type="match status" value="1"/>
</dbReference>
<keyword evidence="13" id="KW-1133">Transmembrane helix</keyword>
<feature type="domain" description="HAMP" evidence="15">
    <location>
        <begin position="204"/>
        <end position="256"/>
    </location>
</feature>
<dbReference type="SMART" id="SM00387">
    <property type="entry name" value="HATPase_c"/>
    <property type="match status" value="1"/>
</dbReference>
<dbReference type="PROSITE" id="PS50109">
    <property type="entry name" value="HIS_KIN"/>
    <property type="match status" value="1"/>
</dbReference>
<dbReference type="PRINTS" id="PR00344">
    <property type="entry name" value="BCTRLSENSOR"/>
</dbReference>
<keyword evidence="7" id="KW-0808">Transferase</keyword>
<comment type="catalytic activity">
    <reaction evidence="1">
        <text>ATP + protein L-histidine = ADP + protein N-phospho-L-histidine.</text>
        <dbReference type="EC" id="2.7.13.3"/>
    </reaction>
</comment>
<keyword evidence="5" id="KW-1003">Cell membrane</keyword>
<evidence type="ECO:0000256" key="9">
    <source>
        <dbReference type="ARBA" id="ARBA00022777"/>
    </source>
</evidence>
<dbReference type="InterPro" id="IPR005467">
    <property type="entry name" value="His_kinase_dom"/>
</dbReference>
<dbReference type="GO" id="GO:0005524">
    <property type="term" value="F:ATP binding"/>
    <property type="evidence" value="ECO:0007669"/>
    <property type="project" value="UniProtKB-KW"/>
</dbReference>
<keyword evidence="8" id="KW-0547">Nucleotide-binding</keyword>
<evidence type="ECO:0000256" key="2">
    <source>
        <dbReference type="ARBA" id="ARBA00004236"/>
    </source>
</evidence>
<dbReference type="Pfam" id="PF00512">
    <property type="entry name" value="HisKA"/>
    <property type="match status" value="1"/>
</dbReference>
<name>A0A971M589_9BACT</name>
<evidence type="ECO:0000256" key="13">
    <source>
        <dbReference type="SAM" id="Phobius"/>
    </source>
</evidence>
<feature type="domain" description="Histidine kinase" evidence="14">
    <location>
        <begin position="264"/>
        <end position="483"/>
    </location>
</feature>
<dbReference type="InterPro" id="IPR036890">
    <property type="entry name" value="HATPase_C_sf"/>
</dbReference>
<proteinExistence type="predicted"/>
<dbReference type="SUPFAM" id="SSF158472">
    <property type="entry name" value="HAMP domain-like"/>
    <property type="match status" value="1"/>
</dbReference>